<gene>
    <name evidence="5" type="ORF">SAMN04515671_2385</name>
</gene>
<proteinExistence type="predicted"/>
<dbReference type="AlphaFoldDB" id="A0A1H0NJG4"/>
<dbReference type="RefSeq" id="WP_090476129.1">
    <property type="nucleotide sequence ID" value="NZ_LT629710.1"/>
</dbReference>
<reference evidence="5 6" key="1">
    <citation type="submission" date="2016-10" db="EMBL/GenBank/DDBJ databases">
        <authorList>
            <person name="de Groot N.N."/>
        </authorList>
    </citation>
    <scope>NUCLEOTIDE SEQUENCE [LARGE SCALE GENOMIC DNA]</scope>
    <source>
        <strain evidence="6">P4-7,KCTC 19426,CECT 7604</strain>
    </source>
</reference>
<evidence type="ECO:0000256" key="3">
    <source>
        <dbReference type="ARBA" id="ARBA00023002"/>
    </source>
</evidence>
<dbReference type="STRING" id="1090615.SAMN04515671_2385"/>
<evidence type="ECO:0000256" key="2">
    <source>
        <dbReference type="ARBA" id="ARBA00022643"/>
    </source>
</evidence>
<evidence type="ECO:0000259" key="4">
    <source>
        <dbReference type="PROSITE" id="PS51186"/>
    </source>
</evidence>
<dbReference type="Proteomes" id="UP000198741">
    <property type="component" value="Chromosome I"/>
</dbReference>
<dbReference type="InterPro" id="IPR000182">
    <property type="entry name" value="GNAT_dom"/>
</dbReference>
<keyword evidence="1" id="KW-0285">Flavoprotein</keyword>
<evidence type="ECO:0000313" key="5">
    <source>
        <dbReference type="EMBL" id="SDO92834.1"/>
    </source>
</evidence>
<accession>A0A1H0NJG4</accession>
<dbReference type="PROSITE" id="PS51186">
    <property type="entry name" value="GNAT"/>
    <property type="match status" value="1"/>
</dbReference>
<dbReference type="PANTHER" id="PTHR43408">
    <property type="entry name" value="FMN REDUCTASE (NADPH)"/>
    <property type="match status" value="1"/>
</dbReference>
<evidence type="ECO:0000313" key="6">
    <source>
        <dbReference type="Proteomes" id="UP000198741"/>
    </source>
</evidence>
<dbReference type="Gene3D" id="3.40.50.360">
    <property type="match status" value="1"/>
</dbReference>
<keyword evidence="2" id="KW-0288">FMN</keyword>
<sequence length="380" mass="40293">MSKIVTIAGSPSAISSSDALLSHVTRRILRAGHQVTPLVLRDLPAAALLAADATDPAIAGAVQAVDEADAVVIVSPVYKAAYSGLLKVFLDLLPQFGFRGKSVLPLVTGGTPAHVLAVDYALRPVLNSLGSAHIGQGWFVLASHLRVFPDGGVLIDPASAVPVAQVTDHFLAGLTHHVSASSVPVGAGRVSPVPGDPDLTVARVNVGDPELQPLLDDLVIEYGTRYGAVTPHSQLTEVPVTDFDAPHGVFLVLTQNGETIAGGAIRRYDDQTAEVKRVWTSSRHRRRGVARRLMAELEKAAADLGYRRIHLTTGPRQPEARSLYLAAGYHPRFDVNADPETIGPLAFAKELVPGAGFTEWEEPAWDRPGARHGRRVGVSG</sequence>
<dbReference type="Gene3D" id="3.40.630.30">
    <property type="match status" value="1"/>
</dbReference>
<dbReference type="Pfam" id="PF00583">
    <property type="entry name" value="Acetyltransf_1"/>
    <property type="match status" value="1"/>
</dbReference>
<dbReference type="GO" id="GO:0046306">
    <property type="term" value="P:alkanesulfonate catabolic process"/>
    <property type="evidence" value="ECO:0007669"/>
    <property type="project" value="InterPro"/>
</dbReference>
<dbReference type="PANTHER" id="PTHR43408:SF1">
    <property type="entry name" value="FMN REDUCTASE (NADPH)"/>
    <property type="match status" value="1"/>
</dbReference>
<dbReference type="Pfam" id="PF03358">
    <property type="entry name" value="FMN_red"/>
    <property type="match status" value="1"/>
</dbReference>
<organism evidence="5 6">
    <name type="scientific">Nakamurella panacisegetis</name>
    <dbReference type="NCBI Taxonomy" id="1090615"/>
    <lineage>
        <taxon>Bacteria</taxon>
        <taxon>Bacillati</taxon>
        <taxon>Actinomycetota</taxon>
        <taxon>Actinomycetes</taxon>
        <taxon>Nakamurellales</taxon>
        <taxon>Nakamurellaceae</taxon>
        <taxon>Nakamurella</taxon>
    </lineage>
</organism>
<dbReference type="InterPro" id="IPR016181">
    <property type="entry name" value="Acyl_CoA_acyltransferase"/>
</dbReference>
<evidence type="ECO:0000256" key="1">
    <source>
        <dbReference type="ARBA" id="ARBA00022630"/>
    </source>
</evidence>
<dbReference type="NCBIfam" id="TIGR03567">
    <property type="entry name" value="FMN_reduc_SsuE"/>
    <property type="match status" value="1"/>
</dbReference>
<dbReference type="GO" id="GO:0008752">
    <property type="term" value="F:FMN reductase [NAD(P)H] activity"/>
    <property type="evidence" value="ECO:0007669"/>
    <property type="project" value="InterPro"/>
</dbReference>
<dbReference type="SUPFAM" id="SSF52218">
    <property type="entry name" value="Flavoproteins"/>
    <property type="match status" value="1"/>
</dbReference>
<dbReference type="InterPro" id="IPR005025">
    <property type="entry name" value="FMN_Rdtase-like_dom"/>
</dbReference>
<keyword evidence="3" id="KW-0560">Oxidoreductase</keyword>
<dbReference type="InterPro" id="IPR051814">
    <property type="entry name" value="NAD(P)H-dep_FMN_reductase"/>
</dbReference>
<dbReference type="InterPro" id="IPR029039">
    <property type="entry name" value="Flavoprotein-like_sf"/>
</dbReference>
<keyword evidence="6" id="KW-1185">Reference proteome</keyword>
<dbReference type="InterPro" id="IPR020048">
    <property type="entry name" value="NADPH-dep_FMN_reduc_SsuE"/>
</dbReference>
<protein>
    <submittedName>
        <fullName evidence="5">FMN reductase, SsuE family</fullName>
    </submittedName>
</protein>
<dbReference type="SUPFAM" id="SSF55729">
    <property type="entry name" value="Acyl-CoA N-acyltransferases (Nat)"/>
    <property type="match status" value="1"/>
</dbReference>
<feature type="domain" description="N-acetyltransferase" evidence="4">
    <location>
        <begin position="209"/>
        <end position="352"/>
    </location>
</feature>
<dbReference type="EMBL" id="LT629710">
    <property type="protein sequence ID" value="SDO92834.1"/>
    <property type="molecule type" value="Genomic_DNA"/>
</dbReference>
<name>A0A1H0NJG4_9ACTN</name>
<dbReference type="OrthoDB" id="70840at2"/>
<dbReference type="GO" id="GO:0016747">
    <property type="term" value="F:acyltransferase activity, transferring groups other than amino-acyl groups"/>
    <property type="evidence" value="ECO:0007669"/>
    <property type="project" value="InterPro"/>
</dbReference>